<dbReference type="InterPro" id="IPR021047">
    <property type="entry name" value="Mannosyltransferase_CMT1"/>
</dbReference>
<protein>
    <submittedName>
        <fullName evidence="2">Uncharacterized protein</fullName>
    </submittedName>
</protein>
<reference evidence="2 3" key="1">
    <citation type="journal article" date="2016" name="Proc. Natl. Acad. Sci. U.S.A.">
        <title>Comparative genomics of biotechnologically important yeasts.</title>
        <authorList>
            <person name="Riley R."/>
            <person name="Haridas S."/>
            <person name="Wolfe K.H."/>
            <person name="Lopes M.R."/>
            <person name="Hittinger C.T."/>
            <person name="Goeker M."/>
            <person name="Salamov A.A."/>
            <person name="Wisecaver J.H."/>
            <person name="Long T.M."/>
            <person name="Calvey C.H."/>
            <person name="Aerts A.L."/>
            <person name="Barry K.W."/>
            <person name="Choi C."/>
            <person name="Clum A."/>
            <person name="Coughlan A.Y."/>
            <person name="Deshpande S."/>
            <person name="Douglass A.P."/>
            <person name="Hanson S.J."/>
            <person name="Klenk H.-P."/>
            <person name="LaButti K.M."/>
            <person name="Lapidus A."/>
            <person name="Lindquist E.A."/>
            <person name="Lipzen A.M."/>
            <person name="Meier-Kolthoff J.P."/>
            <person name="Ohm R.A."/>
            <person name="Otillar R.P."/>
            <person name="Pangilinan J.L."/>
            <person name="Peng Y."/>
            <person name="Rokas A."/>
            <person name="Rosa C.A."/>
            <person name="Scheuner C."/>
            <person name="Sibirny A.A."/>
            <person name="Slot J.C."/>
            <person name="Stielow J.B."/>
            <person name="Sun H."/>
            <person name="Kurtzman C.P."/>
            <person name="Blackwell M."/>
            <person name="Grigoriev I.V."/>
            <person name="Jeffries T.W."/>
        </authorList>
    </citation>
    <scope>NUCLEOTIDE SEQUENCE [LARGE SCALE GENOMIC DNA]</scope>
    <source>
        <strain evidence="2 3">NRRL Y-11557</strain>
    </source>
</reference>
<feature type="transmembrane region" description="Helical" evidence="1">
    <location>
        <begin position="40"/>
        <end position="58"/>
    </location>
</feature>
<dbReference type="Pfam" id="PF11735">
    <property type="entry name" value="CAP59_mtransfer"/>
    <property type="match status" value="1"/>
</dbReference>
<keyword evidence="1" id="KW-1133">Transmembrane helix</keyword>
<organism evidence="2 3">
    <name type="scientific">Lipomyces starkeyi NRRL Y-11557</name>
    <dbReference type="NCBI Taxonomy" id="675824"/>
    <lineage>
        <taxon>Eukaryota</taxon>
        <taxon>Fungi</taxon>
        <taxon>Dikarya</taxon>
        <taxon>Ascomycota</taxon>
        <taxon>Saccharomycotina</taxon>
        <taxon>Lipomycetes</taxon>
        <taxon>Lipomycetales</taxon>
        <taxon>Lipomycetaceae</taxon>
        <taxon>Lipomyces</taxon>
    </lineage>
</organism>
<evidence type="ECO:0000313" key="2">
    <source>
        <dbReference type="EMBL" id="ODQ70985.1"/>
    </source>
</evidence>
<keyword evidence="1" id="KW-0472">Membrane</keyword>
<dbReference type="EMBL" id="KV454299">
    <property type="protein sequence ID" value="ODQ70985.1"/>
    <property type="molecule type" value="Genomic_DNA"/>
</dbReference>
<keyword evidence="1" id="KW-0812">Transmembrane</keyword>
<dbReference type="AlphaFoldDB" id="A0A1E3PZX4"/>
<dbReference type="PANTHER" id="PTHR34144:SF7">
    <property type="entry name" value="EXPORT PROTEIN (CAP59), PUTATIVE (AFU_ORTHOLOGUE AFUA_7G05020)-RELATED"/>
    <property type="match status" value="1"/>
</dbReference>
<dbReference type="OrthoDB" id="262547at2759"/>
<name>A0A1E3PZX4_LIPST</name>
<gene>
    <name evidence="2" type="ORF">LIPSTDRAFT_5732</name>
</gene>
<dbReference type="PANTHER" id="PTHR34144">
    <property type="entry name" value="CHROMOSOME 8, WHOLE GENOME SHOTGUN SEQUENCE"/>
    <property type="match status" value="1"/>
</dbReference>
<evidence type="ECO:0000313" key="3">
    <source>
        <dbReference type="Proteomes" id="UP000094385"/>
    </source>
</evidence>
<accession>A0A1E3PZX4</accession>
<evidence type="ECO:0000256" key="1">
    <source>
        <dbReference type="SAM" id="Phobius"/>
    </source>
</evidence>
<proteinExistence type="predicted"/>
<keyword evidence="3" id="KW-1185">Reference proteome</keyword>
<dbReference type="STRING" id="675824.A0A1E3PZX4"/>
<dbReference type="Proteomes" id="UP000094385">
    <property type="component" value="Unassembled WGS sequence"/>
</dbReference>
<sequence length="145" mass="16524">MKCCWQRRRPRQTEIFNTADVINVKLVEHQWRVPLHVNSIALQGLLFGLGSMFVVWTFTIGVSPPFSDGTVVLNESQALQEAVNNGRKYFIAANLWNNEAILDQWGKELIRAIEILGSENVYISIVENDSEDRTPEKLGAVRILR</sequence>